<dbReference type="Pfam" id="PF00171">
    <property type="entry name" value="Aldedh"/>
    <property type="match status" value="1"/>
</dbReference>
<dbReference type="CDD" id="cd07138">
    <property type="entry name" value="ALDH_CddD_SSP0762"/>
    <property type="match status" value="1"/>
</dbReference>
<dbReference type="PATRIC" id="fig|1367847.3.peg.3558"/>
<reference evidence="6 7" key="1">
    <citation type="journal article" date="2014" name="BMC Genomics">
        <title>Architecture and functions of a multipartite genome of the methylotrophic bacterium Paracoccus aminophilus JCM 7686, containing primary and secondary chromids.</title>
        <authorList>
            <person name="Dziewit L."/>
            <person name="Czarnecki J."/>
            <person name="Wibberg D."/>
            <person name="Radlinska M."/>
            <person name="Mrozek P."/>
            <person name="Szymczak M."/>
            <person name="Schluter A."/>
            <person name="Puhler A."/>
            <person name="Bartosik D."/>
        </authorList>
    </citation>
    <scope>NUCLEOTIDE SEQUENCE [LARGE SCALE GENOMIC DNA]</scope>
    <source>
        <strain evidence="6">JCM 7686</strain>
        <plasmid evidence="7">Plasmid pAMI1</plasmid>
    </source>
</reference>
<dbReference type="OrthoDB" id="9812625at2"/>
<dbReference type="Gene3D" id="3.40.309.10">
    <property type="entry name" value="Aldehyde Dehydrogenase, Chain A, domain 2"/>
    <property type="match status" value="1"/>
</dbReference>
<keyword evidence="7" id="KW-1185">Reference proteome</keyword>
<dbReference type="InterPro" id="IPR016160">
    <property type="entry name" value="Ald_DH_CS_CYS"/>
</dbReference>
<evidence type="ECO:0000256" key="4">
    <source>
        <dbReference type="ARBA" id="ARBA00049194"/>
    </source>
</evidence>
<dbReference type="AlphaFoldDB" id="S5YZJ7"/>
<dbReference type="InterPro" id="IPR016161">
    <property type="entry name" value="Ald_DH/histidinol_DH"/>
</dbReference>
<dbReference type="PANTHER" id="PTHR42804:SF1">
    <property type="entry name" value="ALDEHYDE DEHYDROGENASE-RELATED"/>
    <property type="match status" value="1"/>
</dbReference>
<feature type="domain" description="Aldehyde dehydrogenase" evidence="5">
    <location>
        <begin position="14"/>
        <end position="469"/>
    </location>
</feature>
<organism evidence="6 7">
    <name type="scientific">Paracoccus aminophilus JCM 7686</name>
    <dbReference type="NCBI Taxonomy" id="1367847"/>
    <lineage>
        <taxon>Bacteria</taxon>
        <taxon>Pseudomonadati</taxon>
        <taxon>Pseudomonadota</taxon>
        <taxon>Alphaproteobacteria</taxon>
        <taxon>Rhodobacterales</taxon>
        <taxon>Paracoccaceae</taxon>
        <taxon>Paracoccus</taxon>
    </lineage>
</organism>
<sequence>MGNRDLQFYIDGAWVDPVTPRRFDVIDPATDQAFAQISMGSATDVDLAVAAATRAFASFSRSSRADRIALLHRIAAEYRKRQDDLARAVSREMGAPIWFAQERHVVMGLSHIEKMAEILSWFPFEDPRGASMVTKEAIGVAALITPWNWPLNQVTCKVAPAIGAGCTMILKPAEQSPLSAIIFAEIMEAAGTPPGVFNLVNGDGASVGAALSRHPGVDMVSFTGSTHAGIQVAKAAADTVKRVHQELGGKSANILLPDVDLEDAVTKGVAGCYLNSGQSCVAPSRMFVHRDQYDEALRHAKTAAESYVVGMQDDAATRLGPVASRMQYDKIQGLIESGIAEGARLIAGGPGRPEGRDAGCFVRPTIFADVTPEMRIAREEIFGPVLSILPYDDVDSVIDEANATVYGLAAYVQSKDLALARNVAGRMRAGNIYINYPPVSADMPFGGFKQSGNGRECAEFGLEEFLEIKGIRGYGIVENQ</sequence>
<dbReference type="InterPro" id="IPR016162">
    <property type="entry name" value="Ald_DH_N"/>
</dbReference>
<dbReference type="EMBL" id="CP006651">
    <property type="protein sequence ID" value="AGT10631.1"/>
    <property type="molecule type" value="Genomic_DNA"/>
</dbReference>
<proteinExistence type="inferred from homology"/>
<name>S5YZJ7_PARAH</name>
<evidence type="ECO:0000256" key="1">
    <source>
        <dbReference type="ARBA" id="ARBA00009986"/>
    </source>
</evidence>
<dbReference type="KEGG" id="pami:JCM7686_pAMI1p045"/>
<geneLocation type="plasmid" evidence="6 7">
    <name>pAMI1</name>
</geneLocation>
<keyword evidence="6" id="KW-0614">Plasmid</keyword>
<dbReference type="InterPro" id="IPR016163">
    <property type="entry name" value="Ald_DH_C"/>
</dbReference>
<dbReference type="PROSITE" id="PS00070">
    <property type="entry name" value="ALDEHYDE_DEHYDR_CYS"/>
    <property type="match status" value="1"/>
</dbReference>
<dbReference type="SUPFAM" id="SSF53720">
    <property type="entry name" value="ALDH-like"/>
    <property type="match status" value="1"/>
</dbReference>
<gene>
    <name evidence="6" type="ORF">JCM7686_pAMI1p045</name>
</gene>
<dbReference type="PANTHER" id="PTHR42804">
    <property type="entry name" value="ALDEHYDE DEHYDROGENASE"/>
    <property type="match status" value="1"/>
</dbReference>
<evidence type="ECO:0000256" key="2">
    <source>
        <dbReference type="ARBA" id="ARBA00023002"/>
    </source>
</evidence>
<dbReference type="InterPro" id="IPR015590">
    <property type="entry name" value="Aldehyde_DH_dom"/>
</dbReference>
<comment type="similarity">
    <text evidence="1">Belongs to the aldehyde dehydrogenase family.</text>
</comment>
<evidence type="ECO:0000313" key="6">
    <source>
        <dbReference type="EMBL" id="AGT10631.1"/>
    </source>
</evidence>
<dbReference type="Proteomes" id="UP000015480">
    <property type="component" value="Plasmid pAMI1"/>
</dbReference>
<evidence type="ECO:0000259" key="5">
    <source>
        <dbReference type="Pfam" id="PF00171"/>
    </source>
</evidence>
<accession>S5YZJ7</accession>
<evidence type="ECO:0000256" key="3">
    <source>
        <dbReference type="ARBA" id="ARBA00024226"/>
    </source>
</evidence>
<dbReference type="EC" id="1.2.1.3" evidence="3"/>
<dbReference type="HOGENOM" id="CLU_005391_0_0_5"/>
<dbReference type="GO" id="GO:0004029">
    <property type="term" value="F:aldehyde dehydrogenase (NAD+) activity"/>
    <property type="evidence" value="ECO:0007669"/>
    <property type="project" value="UniProtKB-EC"/>
</dbReference>
<dbReference type="FunFam" id="3.40.605.10:FF:000007">
    <property type="entry name" value="NAD/NADP-dependent betaine aldehyde dehydrogenase"/>
    <property type="match status" value="1"/>
</dbReference>
<dbReference type="FunFam" id="3.40.309.10:FF:000012">
    <property type="entry name" value="Betaine aldehyde dehydrogenase"/>
    <property type="match status" value="1"/>
</dbReference>
<protein>
    <recommendedName>
        <fullName evidence="3">aldehyde dehydrogenase (NAD(+))</fullName>
        <ecNumber evidence="3">1.2.1.3</ecNumber>
    </recommendedName>
</protein>
<dbReference type="Gene3D" id="3.40.605.10">
    <property type="entry name" value="Aldehyde Dehydrogenase, Chain A, domain 1"/>
    <property type="match status" value="1"/>
</dbReference>
<keyword evidence="2 6" id="KW-0560">Oxidoreductase</keyword>
<dbReference type="RefSeq" id="WP_020952780.1">
    <property type="nucleotide sequence ID" value="NC_022042.1"/>
</dbReference>
<comment type="catalytic activity">
    <reaction evidence="4">
        <text>an aldehyde + NAD(+) + H2O = a carboxylate + NADH + 2 H(+)</text>
        <dbReference type="Rhea" id="RHEA:16185"/>
        <dbReference type="ChEBI" id="CHEBI:15377"/>
        <dbReference type="ChEBI" id="CHEBI:15378"/>
        <dbReference type="ChEBI" id="CHEBI:17478"/>
        <dbReference type="ChEBI" id="CHEBI:29067"/>
        <dbReference type="ChEBI" id="CHEBI:57540"/>
        <dbReference type="ChEBI" id="CHEBI:57945"/>
        <dbReference type="EC" id="1.2.1.3"/>
    </reaction>
</comment>
<evidence type="ECO:0000313" key="7">
    <source>
        <dbReference type="Proteomes" id="UP000015480"/>
    </source>
</evidence>